<keyword evidence="1" id="KW-1133">Transmembrane helix</keyword>
<dbReference type="EMBL" id="JASCZI010241863">
    <property type="protein sequence ID" value="MED6207843.1"/>
    <property type="molecule type" value="Genomic_DNA"/>
</dbReference>
<evidence type="ECO:0000256" key="1">
    <source>
        <dbReference type="SAM" id="Phobius"/>
    </source>
</evidence>
<gene>
    <name evidence="2" type="ORF">PIB30_117407</name>
</gene>
<keyword evidence="1" id="KW-0812">Transmembrane</keyword>
<comment type="caution">
    <text evidence="2">The sequence shown here is derived from an EMBL/GenBank/DDBJ whole genome shotgun (WGS) entry which is preliminary data.</text>
</comment>
<name>A0ABU6YGA1_9FABA</name>
<proteinExistence type="predicted"/>
<organism evidence="2 3">
    <name type="scientific">Stylosanthes scabra</name>
    <dbReference type="NCBI Taxonomy" id="79078"/>
    <lineage>
        <taxon>Eukaryota</taxon>
        <taxon>Viridiplantae</taxon>
        <taxon>Streptophyta</taxon>
        <taxon>Embryophyta</taxon>
        <taxon>Tracheophyta</taxon>
        <taxon>Spermatophyta</taxon>
        <taxon>Magnoliopsida</taxon>
        <taxon>eudicotyledons</taxon>
        <taxon>Gunneridae</taxon>
        <taxon>Pentapetalae</taxon>
        <taxon>rosids</taxon>
        <taxon>fabids</taxon>
        <taxon>Fabales</taxon>
        <taxon>Fabaceae</taxon>
        <taxon>Papilionoideae</taxon>
        <taxon>50 kb inversion clade</taxon>
        <taxon>dalbergioids sensu lato</taxon>
        <taxon>Dalbergieae</taxon>
        <taxon>Pterocarpus clade</taxon>
        <taxon>Stylosanthes</taxon>
    </lineage>
</organism>
<evidence type="ECO:0000313" key="2">
    <source>
        <dbReference type="EMBL" id="MED6207843.1"/>
    </source>
</evidence>
<keyword evidence="1" id="KW-0472">Membrane</keyword>
<evidence type="ECO:0000313" key="3">
    <source>
        <dbReference type="Proteomes" id="UP001341840"/>
    </source>
</evidence>
<accession>A0ABU6YGA1</accession>
<protein>
    <submittedName>
        <fullName evidence="2">Uncharacterized protein</fullName>
    </submittedName>
</protein>
<reference evidence="2 3" key="1">
    <citation type="journal article" date="2023" name="Plants (Basel)">
        <title>Bridging the Gap: Combining Genomics and Transcriptomics Approaches to Understand Stylosanthes scabra, an Orphan Legume from the Brazilian Caatinga.</title>
        <authorList>
            <person name="Ferreira-Neto J.R.C."/>
            <person name="da Silva M.D."/>
            <person name="Binneck E."/>
            <person name="de Melo N.F."/>
            <person name="da Silva R.H."/>
            <person name="de Melo A.L.T.M."/>
            <person name="Pandolfi V."/>
            <person name="Bustamante F.O."/>
            <person name="Brasileiro-Vidal A.C."/>
            <person name="Benko-Iseppon A.M."/>
        </authorList>
    </citation>
    <scope>NUCLEOTIDE SEQUENCE [LARGE SCALE GENOMIC DNA]</scope>
    <source>
        <tissue evidence="2">Leaves</tissue>
    </source>
</reference>
<dbReference type="Proteomes" id="UP001341840">
    <property type="component" value="Unassembled WGS sequence"/>
</dbReference>
<sequence>MKQHLHLQCNFHPTISIYFYLLAHDISISLSNNYTLNLQAPLICSIAQTHYMICTRHVQILDISFYSLLTDHVVAEKEEPGHWKRGWLLHALLESHKREMPQKMYKSSAFVNFVWFRQILNVRILVTIFLFRSRNFFCAFYVGQ</sequence>
<keyword evidence="3" id="KW-1185">Reference proteome</keyword>
<feature type="transmembrane region" description="Helical" evidence="1">
    <location>
        <begin position="109"/>
        <end position="131"/>
    </location>
</feature>